<reference evidence="3" key="1">
    <citation type="journal article" date="2020" name="Int. J. Syst. Evol. Microbiol.">
        <title>Capnocytophaga felis sp. nov. isolated from the feline oral cavity.</title>
        <authorList>
            <person name="Suzuki M."/>
            <person name="Umeda K."/>
            <person name="Kimura M."/>
            <person name="Imaoka K."/>
            <person name="Morikawa S."/>
            <person name="Maeda K."/>
        </authorList>
    </citation>
    <scope>NUCLEOTIDE SEQUENCE [LARGE SCALE GENOMIC DNA]</scope>
    <source>
        <strain evidence="3">KC07070</strain>
    </source>
</reference>
<accession>A0A5M4BCV2</accession>
<gene>
    <name evidence="2" type="ORF">RCZ01_21980</name>
</gene>
<feature type="transmembrane region" description="Helical" evidence="1">
    <location>
        <begin position="59"/>
        <end position="79"/>
    </location>
</feature>
<keyword evidence="3" id="KW-1185">Reference proteome</keyword>
<dbReference type="Proteomes" id="UP000398217">
    <property type="component" value="Unassembled WGS sequence"/>
</dbReference>
<evidence type="ECO:0000313" key="3">
    <source>
        <dbReference type="Proteomes" id="UP000398217"/>
    </source>
</evidence>
<keyword evidence="1" id="KW-1133">Transmembrane helix</keyword>
<proteinExistence type="predicted"/>
<keyword evidence="1" id="KW-0812">Transmembrane</keyword>
<dbReference type="OrthoDB" id="10010159at2"/>
<name>A0A5M4BCV2_9FLAO</name>
<dbReference type="RefSeq" id="WP_155285509.1">
    <property type="nucleotide sequence ID" value="NZ_BLBC01000014.1"/>
</dbReference>
<evidence type="ECO:0000256" key="1">
    <source>
        <dbReference type="SAM" id="Phobius"/>
    </source>
</evidence>
<dbReference type="EMBL" id="BLBC01000014">
    <property type="protein sequence ID" value="GET46896.1"/>
    <property type="molecule type" value="Genomic_DNA"/>
</dbReference>
<keyword evidence="1" id="KW-0472">Membrane</keyword>
<comment type="caution">
    <text evidence="2">The sequence shown here is derived from an EMBL/GenBank/DDBJ whole genome shotgun (WGS) entry which is preliminary data.</text>
</comment>
<dbReference type="AlphaFoldDB" id="A0A5M4BCV2"/>
<sequence length="105" mass="11718">MNREQLEQRKSEILRELELKVHTKTIIPKNDKKRIIVFSLVGAVVGGVLTFATKQKKGVKIAGVLGGAILSSAISGAIVSERAKKEIERINSLRRELDEIEQQIR</sequence>
<feature type="transmembrane region" description="Helical" evidence="1">
    <location>
        <begin position="35"/>
        <end position="53"/>
    </location>
</feature>
<evidence type="ECO:0000313" key="2">
    <source>
        <dbReference type="EMBL" id="GET46896.1"/>
    </source>
</evidence>
<protein>
    <submittedName>
        <fullName evidence="2">Uncharacterized protein</fullName>
    </submittedName>
</protein>
<organism evidence="2 3">
    <name type="scientific">Capnocytophaga felis</name>
    <dbReference type="NCBI Taxonomy" id="2267611"/>
    <lineage>
        <taxon>Bacteria</taxon>
        <taxon>Pseudomonadati</taxon>
        <taxon>Bacteroidota</taxon>
        <taxon>Flavobacteriia</taxon>
        <taxon>Flavobacteriales</taxon>
        <taxon>Flavobacteriaceae</taxon>
        <taxon>Capnocytophaga</taxon>
    </lineage>
</organism>